<dbReference type="GO" id="GO:0004222">
    <property type="term" value="F:metalloendopeptidase activity"/>
    <property type="evidence" value="ECO:0007669"/>
    <property type="project" value="TreeGrafter"/>
</dbReference>
<dbReference type="InterPro" id="IPR011055">
    <property type="entry name" value="Dup_hybrid_motif"/>
</dbReference>
<comment type="caution">
    <text evidence="2">The sequence shown here is derived from an EMBL/GenBank/DDBJ whole genome shotgun (WGS) entry which is preliminary data.</text>
</comment>
<reference evidence="2" key="1">
    <citation type="submission" date="2020-10" db="EMBL/GenBank/DDBJ databases">
        <authorList>
            <person name="Gilroy R."/>
        </authorList>
    </citation>
    <scope>NUCLEOTIDE SEQUENCE</scope>
    <source>
        <strain evidence="2">CHK158-818</strain>
    </source>
</reference>
<dbReference type="InterPro" id="IPR016047">
    <property type="entry name" value="M23ase_b-sheet_dom"/>
</dbReference>
<organism evidence="2 3">
    <name type="scientific">Candidatus Gallibacteroides avistercoris</name>
    <dbReference type="NCBI Taxonomy" id="2840833"/>
    <lineage>
        <taxon>Bacteria</taxon>
        <taxon>Pseudomonadati</taxon>
        <taxon>Bacteroidota</taxon>
        <taxon>Bacteroidia</taxon>
        <taxon>Bacteroidales</taxon>
        <taxon>Bacteroidaceae</taxon>
        <taxon>Bacteroidaceae incertae sedis</taxon>
        <taxon>Candidatus Gallibacteroides</taxon>
    </lineage>
</organism>
<dbReference type="SUPFAM" id="SSF51261">
    <property type="entry name" value="Duplicated hybrid motif"/>
    <property type="match status" value="1"/>
</dbReference>
<accession>A0A9D1M7S6</accession>
<feature type="domain" description="M23ase beta-sheet core" evidence="1">
    <location>
        <begin position="5"/>
        <end position="41"/>
    </location>
</feature>
<protein>
    <submittedName>
        <fullName evidence="2">M23 family metallopeptidase</fullName>
    </submittedName>
</protein>
<reference evidence="2" key="2">
    <citation type="journal article" date="2021" name="PeerJ">
        <title>Extensive microbial diversity within the chicken gut microbiome revealed by metagenomics and culture.</title>
        <authorList>
            <person name="Gilroy R."/>
            <person name="Ravi A."/>
            <person name="Getino M."/>
            <person name="Pursley I."/>
            <person name="Horton D.L."/>
            <person name="Alikhan N.F."/>
            <person name="Baker D."/>
            <person name="Gharbi K."/>
            <person name="Hall N."/>
            <person name="Watson M."/>
            <person name="Adriaenssens E.M."/>
            <person name="Foster-Nyarko E."/>
            <person name="Jarju S."/>
            <person name="Secka A."/>
            <person name="Antonio M."/>
            <person name="Oren A."/>
            <person name="Chaudhuri R.R."/>
            <person name="La Ragione R."/>
            <person name="Hildebrand F."/>
            <person name="Pallen M.J."/>
        </authorList>
    </citation>
    <scope>NUCLEOTIDE SEQUENCE</scope>
    <source>
        <strain evidence="2">CHK158-818</strain>
    </source>
</reference>
<name>A0A9D1M7S6_9BACT</name>
<dbReference type="Proteomes" id="UP000824112">
    <property type="component" value="Unassembled WGS sequence"/>
</dbReference>
<gene>
    <name evidence="2" type="ORF">IAB03_05565</name>
</gene>
<evidence type="ECO:0000259" key="1">
    <source>
        <dbReference type="Pfam" id="PF01551"/>
    </source>
</evidence>
<dbReference type="AlphaFoldDB" id="A0A9D1M7S6"/>
<dbReference type="Gene3D" id="2.70.70.10">
    <property type="entry name" value="Glucose Permease (Domain IIA)"/>
    <property type="match status" value="1"/>
</dbReference>
<dbReference type="PANTHER" id="PTHR21666:SF270">
    <property type="entry name" value="MUREIN HYDROLASE ACTIVATOR ENVC"/>
    <property type="match status" value="1"/>
</dbReference>
<sequence>LTQRARKVKRGEEIALVGNTGKSTGPHLHYEVIYKGQHVNPVNYYYMDLSPEEYDNMIQLAENQGQVMD</sequence>
<proteinExistence type="predicted"/>
<dbReference type="PANTHER" id="PTHR21666">
    <property type="entry name" value="PEPTIDASE-RELATED"/>
    <property type="match status" value="1"/>
</dbReference>
<dbReference type="EMBL" id="DVNA01000127">
    <property type="protein sequence ID" value="HIU55256.1"/>
    <property type="molecule type" value="Genomic_DNA"/>
</dbReference>
<dbReference type="InterPro" id="IPR050570">
    <property type="entry name" value="Cell_wall_metabolism_enzyme"/>
</dbReference>
<dbReference type="CDD" id="cd12797">
    <property type="entry name" value="M23_peptidase"/>
    <property type="match status" value="1"/>
</dbReference>
<dbReference type="Pfam" id="PF01551">
    <property type="entry name" value="Peptidase_M23"/>
    <property type="match status" value="1"/>
</dbReference>
<evidence type="ECO:0000313" key="3">
    <source>
        <dbReference type="Proteomes" id="UP000824112"/>
    </source>
</evidence>
<feature type="non-terminal residue" evidence="2">
    <location>
        <position position="1"/>
    </location>
</feature>
<evidence type="ECO:0000313" key="2">
    <source>
        <dbReference type="EMBL" id="HIU55256.1"/>
    </source>
</evidence>